<organism evidence="1 2">
    <name type="scientific">Chengkuizengella marina</name>
    <dbReference type="NCBI Taxonomy" id="2507566"/>
    <lineage>
        <taxon>Bacteria</taxon>
        <taxon>Bacillati</taxon>
        <taxon>Bacillota</taxon>
        <taxon>Bacilli</taxon>
        <taxon>Bacillales</taxon>
        <taxon>Paenibacillaceae</taxon>
        <taxon>Chengkuizengella</taxon>
    </lineage>
</organism>
<evidence type="ECO:0000313" key="2">
    <source>
        <dbReference type="Proteomes" id="UP000448943"/>
    </source>
</evidence>
<dbReference type="OrthoDB" id="9761899at2"/>
<dbReference type="Proteomes" id="UP000448943">
    <property type="component" value="Unassembled WGS sequence"/>
</dbReference>
<proteinExistence type="predicted"/>
<keyword evidence="2" id="KW-1185">Reference proteome</keyword>
<dbReference type="CDD" id="cd02980">
    <property type="entry name" value="TRX_Fd_family"/>
    <property type="match status" value="1"/>
</dbReference>
<evidence type="ECO:0000313" key="1">
    <source>
        <dbReference type="EMBL" id="NBI29989.1"/>
    </source>
</evidence>
<dbReference type="InterPro" id="IPR036249">
    <property type="entry name" value="Thioredoxin-like_sf"/>
</dbReference>
<name>A0A6N9Q557_9BACL</name>
<sequence length="130" mass="14679">MATWNLTTTNQHVLICNGGSCKNEGAEELTQAIRKEISKKGLDQFIHTTRTLCNGRCEDKCVVISYPEGVWYKEMSSTDAPRFIESIRSGQRLEDKISHKYDGKVFTPSKGTELGKMKDEETIKKVSKAF</sequence>
<protein>
    <submittedName>
        <fullName evidence="1">(2Fe-2S) ferredoxin domain-containing protein</fullName>
    </submittedName>
</protein>
<comment type="caution">
    <text evidence="1">The sequence shown here is derived from an EMBL/GenBank/DDBJ whole genome shotgun (WGS) entry which is preliminary data.</text>
</comment>
<dbReference type="RefSeq" id="WP_160646801.1">
    <property type="nucleotide sequence ID" value="NZ_SIJB01000029.1"/>
</dbReference>
<dbReference type="EMBL" id="SIJB01000029">
    <property type="protein sequence ID" value="NBI29989.1"/>
    <property type="molecule type" value="Genomic_DNA"/>
</dbReference>
<accession>A0A6N9Q557</accession>
<dbReference type="SUPFAM" id="SSF52833">
    <property type="entry name" value="Thioredoxin-like"/>
    <property type="match status" value="1"/>
</dbReference>
<dbReference type="Gene3D" id="3.40.30.10">
    <property type="entry name" value="Glutaredoxin"/>
    <property type="match status" value="1"/>
</dbReference>
<dbReference type="AlphaFoldDB" id="A0A6N9Q557"/>
<gene>
    <name evidence="1" type="ORF">ERL59_13640</name>
</gene>
<reference evidence="1 2" key="1">
    <citation type="submission" date="2019-01" db="EMBL/GenBank/DDBJ databases">
        <title>Chengkuizengella sp. nov., isolated from deep-sea sediment of East Pacific Ocean.</title>
        <authorList>
            <person name="Yang J."/>
            <person name="Lai Q."/>
            <person name="Shao Z."/>
        </authorList>
    </citation>
    <scope>NUCLEOTIDE SEQUENCE [LARGE SCALE GENOMIC DNA]</scope>
    <source>
        <strain evidence="1 2">YPA3-1-1</strain>
    </source>
</reference>